<dbReference type="AlphaFoldDB" id="A0A0F9A5G4"/>
<comment type="caution">
    <text evidence="1">The sequence shown here is derived from an EMBL/GenBank/DDBJ whole genome shotgun (WGS) entry which is preliminary data.</text>
</comment>
<reference evidence="1" key="1">
    <citation type="journal article" date="2015" name="Nature">
        <title>Complex archaea that bridge the gap between prokaryotes and eukaryotes.</title>
        <authorList>
            <person name="Spang A."/>
            <person name="Saw J.H."/>
            <person name="Jorgensen S.L."/>
            <person name="Zaremba-Niedzwiedzka K."/>
            <person name="Martijn J."/>
            <person name="Lind A.E."/>
            <person name="van Eijk R."/>
            <person name="Schleper C."/>
            <person name="Guy L."/>
            <person name="Ettema T.J."/>
        </authorList>
    </citation>
    <scope>NUCLEOTIDE SEQUENCE</scope>
</reference>
<gene>
    <name evidence="1" type="ORF">LCGC14_2613470</name>
</gene>
<accession>A0A0F9A5G4</accession>
<organism evidence="1">
    <name type="scientific">marine sediment metagenome</name>
    <dbReference type="NCBI Taxonomy" id="412755"/>
    <lineage>
        <taxon>unclassified sequences</taxon>
        <taxon>metagenomes</taxon>
        <taxon>ecological metagenomes</taxon>
    </lineage>
</organism>
<evidence type="ECO:0000313" key="1">
    <source>
        <dbReference type="EMBL" id="KKL04695.1"/>
    </source>
</evidence>
<evidence type="ECO:0008006" key="2">
    <source>
        <dbReference type="Google" id="ProtNLM"/>
    </source>
</evidence>
<name>A0A0F9A5G4_9ZZZZ</name>
<dbReference type="EMBL" id="LAZR01044417">
    <property type="protein sequence ID" value="KKL04695.1"/>
    <property type="molecule type" value="Genomic_DNA"/>
</dbReference>
<proteinExistence type="predicted"/>
<sequence>MQRKITLSIDETIYRKLHFLIPKRKMSKFVEESVKERIKRFKLEDPIEKGFKMMGKDRVREKEALEWSEVEITEELQ</sequence>
<protein>
    <recommendedName>
        <fullName evidence="2">CopG family transcriptional regulator</fullName>
    </recommendedName>
</protein>